<evidence type="ECO:0000256" key="2">
    <source>
        <dbReference type="ARBA" id="ARBA00022448"/>
    </source>
</evidence>
<feature type="region of interest" description="Disordered" evidence="8">
    <location>
        <begin position="59"/>
        <end position="149"/>
    </location>
</feature>
<evidence type="ECO:0000256" key="3">
    <source>
        <dbReference type="ARBA" id="ARBA00022692"/>
    </source>
</evidence>
<proteinExistence type="predicted"/>
<evidence type="ECO:0000256" key="1">
    <source>
        <dbReference type="ARBA" id="ARBA00004167"/>
    </source>
</evidence>
<feature type="transmembrane region" description="Helical" evidence="9">
    <location>
        <begin position="12"/>
        <end position="30"/>
    </location>
</feature>
<evidence type="ECO:0000256" key="6">
    <source>
        <dbReference type="ARBA" id="ARBA00023010"/>
    </source>
</evidence>
<evidence type="ECO:0000313" key="11">
    <source>
        <dbReference type="Proteomes" id="UP000346198"/>
    </source>
</evidence>
<feature type="compositionally biased region" description="Polar residues" evidence="8">
    <location>
        <begin position="64"/>
        <end position="73"/>
    </location>
</feature>
<keyword evidence="11" id="KW-1185">Reference proteome</keyword>
<evidence type="ECO:0000256" key="9">
    <source>
        <dbReference type="SAM" id="Phobius"/>
    </source>
</evidence>
<protein>
    <recommendedName>
        <fullName evidence="12">Sec-independent protein translocase protein TatA</fullName>
    </recommendedName>
</protein>
<keyword evidence="2" id="KW-0813">Transport</keyword>
<keyword evidence="6" id="KW-0811">Translocation</keyword>
<reference evidence="10 11" key="1">
    <citation type="submission" date="2019-04" db="EMBL/GenBank/DDBJ databases">
        <authorList>
            <person name="Van Vliet M D."/>
        </authorList>
    </citation>
    <scope>NUCLEOTIDE SEQUENCE [LARGE SCALE GENOMIC DNA]</scope>
    <source>
        <strain evidence="10 11">F21</strain>
    </source>
</reference>
<evidence type="ECO:0008006" key="12">
    <source>
        <dbReference type="Google" id="ProtNLM"/>
    </source>
</evidence>
<dbReference type="Proteomes" id="UP000346198">
    <property type="component" value="Unassembled WGS sequence"/>
</dbReference>
<keyword evidence="3 9" id="KW-0812">Transmembrane</keyword>
<dbReference type="AlphaFoldDB" id="A0A6C2UNC8"/>
<keyword evidence="5 9" id="KW-1133">Transmembrane helix</keyword>
<organism evidence="10 11">
    <name type="scientific">Pontiella sulfatireligans</name>
    <dbReference type="NCBI Taxonomy" id="2750658"/>
    <lineage>
        <taxon>Bacteria</taxon>
        <taxon>Pseudomonadati</taxon>
        <taxon>Kiritimatiellota</taxon>
        <taxon>Kiritimatiellia</taxon>
        <taxon>Kiritimatiellales</taxon>
        <taxon>Pontiellaceae</taxon>
        <taxon>Pontiella</taxon>
    </lineage>
</organism>
<evidence type="ECO:0000256" key="4">
    <source>
        <dbReference type="ARBA" id="ARBA00022927"/>
    </source>
</evidence>
<keyword evidence="7 9" id="KW-0472">Membrane</keyword>
<dbReference type="Gene3D" id="1.20.5.3310">
    <property type="match status" value="1"/>
</dbReference>
<feature type="compositionally biased region" description="Acidic residues" evidence="8">
    <location>
        <begin position="138"/>
        <end position="149"/>
    </location>
</feature>
<feature type="compositionally biased region" description="Acidic residues" evidence="8">
    <location>
        <begin position="74"/>
        <end position="107"/>
    </location>
</feature>
<gene>
    <name evidence="10" type="ORF">SCARR_02848</name>
</gene>
<dbReference type="EMBL" id="CAAHFH010000002">
    <property type="protein sequence ID" value="VGO20781.1"/>
    <property type="molecule type" value="Genomic_DNA"/>
</dbReference>
<evidence type="ECO:0000256" key="7">
    <source>
        <dbReference type="ARBA" id="ARBA00023136"/>
    </source>
</evidence>
<comment type="subcellular location">
    <subcellularLocation>
        <location evidence="1">Membrane</location>
        <topology evidence="1">Single-pass membrane protein</topology>
    </subcellularLocation>
</comment>
<name>A0A6C2UNC8_9BACT</name>
<evidence type="ECO:0000256" key="8">
    <source>
        <dbReference type="SAM" id="MobiDB-lite"/>
    </source>
</evidence>
<dbReference type="RefSeq" id="WP_136062297.1">
    <property type="nucleotide sequence ID" value="NZ_CAAHFH010000002.1"/>
</dbReference>
<evidence type="ECO:0000256" key="5">
    <source>
        <dbReference type="ARBA" id="ARBA00022989"/>
    </source>
</evidence>
<accession>A0A6C2UNC8</accession>
<keyword evidence="4" id="KW-0653">Protein transport</keyword>
<sequence length="149" mass="16743">MIEAFSHMAYLGPGGPEFLVIMLVLLIMFGSKDAPRILRKINEIINQVRNTADSFKREVMYGDLNSNPPSYASTEDDDGEHDSDYDYGDEDYYDQDDSDETFDELEKDLEKAEADAEETDVADDAEIEETAPEKAPAEAEEGNDDDRKA</sequence>
<feature type="compositionally biased region" description="Acidic residues" evidence="8">
    <location>
        <begin position="115"/>
        <end position="130"/>
    </location>
</feature>
<dbReference type="Pfam" id="PF02416">
    <property type="entry name" value="TatA_B_E"/>
    <property type="match status" value="1"/>
</dbReference>
<dbReference type="InterPro" id="IPR003369">
    <property type="entry name" value="TatA/B/E"/>
</dbReference>
<evidence type="ECO:0000313" key="10">
    <source>
        <dbReference type="EMBL" id="VGO20781.1"/>
    </source>
</evidence>